<sequence>MLSAVVLALIVASMNIGLWWWGNLPHGPEDWHGKIGGFALSAFQRYQSPLKNDFPSDEEIDSDLKLISKYTSRVRTYSMLENPQVPRLAEREGLKVMAGAWIDRRLDNNEKEIDTLIAQARHYPGTVNRVIVGNEVLLRNDISPEQLMTYLDRVRAALHQPVSTAEPWHIWEKYPELVQHVDFITVHLFPYWNGIDRKDALADALSRYNHLRQLYPNKPVVVGEIGWPSNGDRFQYATPSVSNEAIFLRQWFNAAREQHIDYYVMEAFDQPWKEGLGEGRTGAYWGMFNADRQLKFPFTGPVTEDTAWPWKALAASLLALLPMILFARRFSRFKLMGRLFFCMLIQLACGLITWSATLPFNFYLSWVDWTMLVLLFPAQIAILAILLINGFEFTEVLWRRRWMRDAGMLRPDPPEKQPFVSIHLACYNEPPEMVIVTLDSLAALDYANFEVLVIDNNTKNPDVWKPVQAYCEQLGKRFRFFHLEPWPGYKAGALNFGLKETDPAADVVAVIDADYEVRPDWLATLTGYFHDPKVAVVQCPQAHREFENNTFRRMTAWEYDGFFRIGMHHRNERNAIIQHGTMTMVRRSALEGTGGWSEWTICEDAELGLRLMHAGYELVYVDELMGKGLTPADFKAYKSQRYRWAFGAMQILKGRWNWMTQRGPLSVGQRFHFLTGWFSWFADALHLIFTLMAIFWTAGMVAFPQVFSLPMQLFLIPVIGFFFAKAIFGIVLYRARVPCGWYDTLMASLASMGLSHAIARGILHGLTREKTSFVVTAKSRRLGESSFAAFAPVREELLMAIALVLCVIGMATGFGTRYIEGTLWIFILSAQSIPYFSAVIGAWIAHKAGDKAG</sequence>
<dbReference type="InterPro" id="IPR017853">
    <property type="entry name" value="GH"/>
</dbReference>
<keyword evidence="8 9" id="KW-0472">Membrane</keyword>
<feature type="transmembrane region" description="Helical" evidence="9">
    <location>
        <begin position="369"/>
        <end position="391"/>
    </location>
</feature>
<evidence type="ECO:0000256" key="2">
    <source>
        <dbReference type="ARBA" id="ARBA00004881"/>
    </source>
</evidence>
<dbReference type="Gene3D" id="3.90.550.10">
    <property type="entry name" value="Spore Coat Polysaccharide Biosynthesis Protein SpsA, Chain A"/>
    <property type="match status" value="1"/>
</dbReference>
<comment type="caution">
    <text evidence="11">The sequence shown here is derived from an EMBL/GenBank/DDBJ whole genome shotgun (WGS) entry which is preliminary data.</text>
</comment>
<evidence type="ECO:0000256" key="5">
    <source>
        <dbReference type="ARBA" id="ARBA00022692"/>
    </source>
</evidence>
<feature type="transmembrane region" description="Helical" evidence="9">
    <location>
        <begin position="823"/>
        <end position="845"/>
    </location>
</feature>
<feature type="transmembrane region" description="Helical" evidence="9">
    <location>
        <begin position="709"/>
        <end position="733"/>
    </location>
</feature>
<protein>
    <submittedName>
        <fullName evidence="11">Glycosyltransferase NdvB</fullName>
    </submittedName>
</protein>
<keyword evidence="3" id="KW-0328">Glycosyltransferase</keyword>
<keyword evidence="6" id="KW-0378">Hydrolase</keyword>
<evidence type="ECO:0000256" key="3">
    <source>
        <dbReference type="ARBA" id="ARBA00022676"/>
    </source>
</evidence>
<dbReference type="PANTHER" id="PTHR43867:SF4">
    <property type="entry name" value="BETA-(1-3)-GLUCOSYL TRANSFERASE"/>
    <property type="match status" value="1"/>
</dbReference>
<dbReference type="Pfam" id="PF13632">
    <property type="entry name" value="Glyco_trans_2_3"/>
    <property type="match status" value="1"/>
</dbReference>
<comment type="pathway">
    <text evidence="2">Glycan metabolism.</text>
</comment>
<accession>A0ABN0UKB6</accession>
<dbReference type="EMBL" id="BAAAFO010000003">
    <property type="protein sequence ID" value="GAA0252997.1"/>
    <property type="molecule type" value="Genomic_DNA"/>
</dbReference>
<name>A0ABN0UKB6_9GAMM</name>
<evidence type="ECO:0000256" key="4">
    <source>
        <dbReference type="ARBA" id="ARBA00022679"/>
    </source>
</evidence>
<dbReference type="InterPro" id="IPR050321">
    <property type="entry name" value="Glycosyltr_2/OpgH_subfam"/>
</dbReference>
<dbReference type="Pfam" id="PF00332">
    <property type="entry name" value="Glyco_hydro_17"/>
    <property type="match status" value="1"/>
</dbReference>
<dbReference type="InterPro" id="IPR000490">
    <property type="entry name" value="Glyco_hydro_17"/>
</dbReference>
<evidence type="ECO:0000259" key="10">
    <source>
        <dbReference type="Pfam" id="PF13632"/>
    </source>
</evidence>
<evidence type="ECO:0000256" key="1">
    <source>
        <dbReference type="ARBA" id="ARBA00004141"/>
    </source>
</evidence>
<evidence type="ECO:0000256" key="7">
    <source>
        <dbReference type="ARBA" id="ARBA00022989"/>
    </source>
</evidence>
<feature type="domain" description="Glycosyltransferase 2-like" evidence="10">
    <location>
        <begin position="508"/>
        <end position="702"/>
    </location>
</feature>
<dbReference type="Proteomes" id="UP001500657">
    <property type="component" value="Unassembled WGS sequence"/>
</dbReference>
<dbReference type="SUPFAM" id="SSF53448">
    <property type="entry name" value="Nucleotide-diphospho-sugar transferases"/>
    <property type="match status" value="1"/>
</dbReference>
<dbReference type="PROSITE" id="PS00587">
    <property type="entry name" value="GLYCOSYL_HYDROL_F17"/>
    <property type="match status" value="1"/>
</dbReference>
<keyword evidence="7 9" id="KW-1133">Transmembrane helix</keyword>
<comment type="subcellular location">
    <subcellularLocation>
        <location evidence="1">Membrane</location>
        <topology evidence="1">Multi-pass membrane protein</topology>
    </subcellularLocation>
</comment>
<evidence type="ECO:0000256" key="9">
    <source>
        <dbReference type="SAM" id="Phobius"/>
    </source>
</evidence>
<keyword evidence="12" id="KW-1185">Reference proteome</keyword>
<dbReference type="InterPro" id="IPR029044">
    <property type="entry name" value="Nucleotide-diphossugar_trans"/>
</dbReference>
<evidence type="ECO:0000256" key="6">
    <source>
        <dbReference type="ARBA" id="ARBA00022801"/>
    </source>
</evidence>
<evidence type="ECO:0000256" key="8">
    <source>
        <dbReference type="ARBA" id="ARBA00023136"/>
    </source>
</evidence>
<dbReference type="Gene3D" id="3.20.20.80">
    <property type="entry name" value="Glycosidases"/>
    <property type="match status" value="1"/>
</dbReference>
<feature type="transmembrane region" description="Helical" evidence="9">
    <location>
        <begin position="339"/>
        <end position="357"/>
    </location>
</feature>
<reference evidence="11 12" key="1">
    <citation type="journal article" date="2019" name="Int. J. Syst. Evol. Microbiol.">
        <title>The Global Catalogue of Microorganisms (GCM) 10K type strain sequencing project: providing services to taxonomists for standard genome sequencing and annotation.</title>
        <authorList>
            <consortium name="The Broad Institute Genomics Platform"/>
            <consortium name="The Broad Institute Genome Sequencing Center for Infectious Disease"/>
            <person name="Wu L."/>
            <person name="Ma J."/>
        </authorList>
    </citation>
    <scope>NUCLEOTIDE SEQUENCE [LARGE SCALE GENOMIC DNA]</scope>
    <source>
        <strain evidence="11 12">JCM 16242</strain>
    </source>
</reference>
<proteinExistence type="predicted"/>
<keyword evidence="4" id="KW-0808">Transferase</keyword>
<dbReference type="SUPFAM" id="SSF51445">
    <property type="entry name" value="(Trans)glycosidases"/>
    <property type="match status" value="1"/>
</dbReference>
<gene>
    <name evidence="11" type="primary">ndvB</name>
    <name evidence="11" type="ORF">GCM10009126_17850</name>
</gene>
<evidence type="ECO:0000313" key="12">
    <source>
        <dbReference type="Proteomes" id="UP001500657"/>
    </source>
</evidence>
<keyword evidence="5 9" id="KW-0812">Transmembrane</keyword>
<feature type="transmembrane region" description="Helical" evidence="9">
    <location>
        <begin position="680"/>
        <end position="703"/>
    </location>
</feature>
<feature type="transmembrane region" description="Helical" evidence="9">
    <location>
        <begin position="797"/>
        <end position="816"/>
    </location>
</feature>
<dbReference type="PANTHER" id="PTHR43867">
    <property type="entry name" value="CELLULOSE SYNTHASE CATALYTIC SUBUNIT A [UDP-FORMING]"/>
    <property type="match status" value="1"/>
</dbReference>
<organism evidence="11 12">
    <name type="scientific">Rhodanobacter caeni</name>
    <dbReference type="NCBI Taxonomy" id="657654"/>
    <lineage>
        <taxon>Bacteria</taxon>
        <taxon>Pseudomonadati</taxon>
        <taxon>Pseudomonadota</taxon>
        <taxon>Gammaproteobacteria</taxon>
        <taxon>Lysobacterales</taxon>
        <taxon>Rhodanobacteraceae</taxon>
        <taxon>Rhodanobacter</taxon>
    </lineage>
</organism>
<dbReference type="InterPro" id="IPR001173">
    <property type="entry name" value="Glyco_trans_2-like"/>
</dbReference>
<feature type="transmembrane region" description="Helical" evidence="9">
    <location>
        <begin position="308"/>
        <end position="327"/>
    </location>
</feature>
<evidence type="ECO:0000313" key="11">
    <source>
        <dbReference type="EMBL" id="GAA0252997.1"/>
    </source>
</evidence>